<accession>A0A2X1BVM8</accession>
<keyword evidence="1" id="KW-0732">Signal</keyword>
<evidence type="ECO:0000313" key="3">
    <source>
        <dbReference type="EMBL" id="WGF39434.1"/>
    </source>
</evidence>
<proteinExistence type="predicted"/>
<evidence type="ECO:0000313" key="4">
    <source>
        <dbReference type="Proteomes" id="UP000251431"/>
    </source>
</evidence>
<name>A0A2X1BVM8_9BACI</name>
<dbReference type="RefSeq" id="WP_054550262.1">
    <property type="nucleotide sequence ID" value="NZ_CP122283.1"/>
</dbReference>
<evidence type="ECO:0008006" key="6">
    <source>
        <dbReference type="Google" id="ProtNLM"/>
    </source>
</evidence>
<reference evidence="3 5" key="2">
    <citation type="submission" date="2023-04" db="EMBL/GenBank/DDBJ databases">
        <title>Genomic of Lysinibacillus capsici TSBLM.</title>
        <authorList>
            <person name="Hu X.S."/>
            <person name="Yu C.H."/>
        </authorList>
    </citation>
    <scope>NUCLEOTIDE SEQUENCE [LARGE SCALE GENOMIC DNA]</scope>
    <source>
        <strain evidence="3 5">TSBLM</strain>
    </source>
</reference>
<dbReference type="Proteomes" id="UP001244564">
    <property type="component" value="Chromosome"/>
</dbReference>
<organism evidence="2 4">
    <name type="scientific">Lysinibacillus capsici</name>
    <dbReference type="NCBI Taxonomy" id="2115968"/>
    <lineage>
        <taxon>Bacteria</taxon>
        <taxon>Bacillati</taxon>
        <taxon>Bacillota</taxon>
        <taxon>Bacilli</taxon>
        <taxon>Bacillales</taxon>
        <taxon>Bacillaceae</taxon>
        <taxon>Lysinibacillus</taxon>
    </lineage>
</organism>
<gene>
    <name evidence="2" type="ORF">NCTC7582_04651</name>
    <name evidence="3" type="ORF">QBO96_03990</name>
</gene>
<feature type="signal peptide" evidence="1">
    <location>
        <begin position="1"/>
        <end position="32"/>
    </location>
</feature>
<dbReference type="AlphaFoldDB" id="A0A2X1BVM8"/>
<sequence>MVKTIKGRIFGFALLSALLVSFFIYPSGNVSAAEINVVQNSTSIDNVSPAAVYTKYVTVNTRTSTFPPGQIYHVEWDGDFKYAGYLTRFDYAYDPDAGIYFATYKGNITIQ</sequence>
<evidence type="ECO:0000313" key="5">
    <source>
        <dbReference type="Proteomes" id="UP001244564"/>
    </source>
</evidence>
<dbReference type="Proteomes" id="UP000251431">
    <property type="component" value="Unassembled WGS sequence"/>
</dbReference>
<feature type="chain" id="PRO_5015995480" description="Group-specific protein" evidence="1">
    <location>
        <begin position="33"/>
        <end position="111"/>
    </location>
</feature>
<dbReference type="EMBL" id="UAQE01000004">
    <property type="protein sequence ID" value="SPU38686.1"/>
    <property type="molecule type" value="Genomic_DNA"/>
</dbReference>
<keyword evidence="5" id="KW-1185">Reference proteome</keyword>
<dbReference type="EMBL" id="CP122283">
    <property type="protein sequence ID" value="WGF39434.1"/>
    <property type="molecule type" value="Genomic_DNA"/>
</dbReference>
<reference evidence="2 4" key="1">
    <citation type="submission" date="2018-06" db="EMBL/GenBank/DDBJ databases">
        <authorList>
            <consortium name="Pathogen Informatics"/>
            <person name="Doyle S."/>
        </authorList>
    </citation>
    <scope>NUCLEOTIDE SEQUENCE [LARGE SCALE GENOMIC DNA]</scope>
    <source>
        <strain evidence="2 4">NCTC7582</strain>
    </source>
</reference>
<protein>
    <recommendedName>
        <fullName evidence="6">Group-specific protein</fullName>
    </recommendedName>
</protein>
<evidence type="ECO:0000256" key="1">
    <source>
        <dbReference type="SAM" id="SignalP"/>
    </source>
</evidence>
<evidence type="ECO:0000313" key="2">
    <source>
        <dbReference type="EMBL" id="SPU38686.1"/>
    </source>
</evidence>